<sequence length="234" mass="25526">MLGPHRVAPDTVLIPRLVPVGGGFGYVNSMVITGREPVLVDTGAAAHRENWLEDVFSVVDPPDVRWIFISHDDADHVGNLPVALDLCAHATLVTAPLRYPLTHPHHRVQHITDGESFHAGDRVLTAVRPPLYDAPTTLGLYDDRSGVYWSADCFGAIVPTPTVNSSDLPADDHLDALHHFATTLSPWHAWLDPILFGAYVDRVAAMELTAITTAHGPTITGHRIPRAFDTIRKA</sequence>
<proteinExistence type="predicted"/>
<dbReference type="Gene3D" id="3.60.15.10">
    <property type="entry name" value="Ribonuclease Z/Hydroxyacylglutathione hydrolase-like"/>
    <property type="match status" value="1"/>
</dbReference>
<evidence type="ECO:0000313" key="2">
    <source>
        <dbReference type="EMBL" id="GES26664.1"/>
    </source>
</evidence>
<dbReference type="PANTHER" id="PTHR43717:SF1">
    <property type="entry name" value="ANAEROBIC NITRIC OXIDE REDUCTASE FLAVORUBREDOXIN"/>
    <property type="match status" value="1"/>
</dbReference>
<dbReference type="InterPro" id="IPR001279">
    <property type="entry name" value="Metallo-B-lactamas"/>
</dbReference>
<dbReference type="InterPro" id="IPR045761">
    <property type="entry name" value="ODP_dom"/>
</dbReference>
<dbReference type="EMBL" id="BLAF01000093">
    <property type="protein sequence ID" value="GES26664.1"/>
    <property type="molecule type" value="Genomic_DNA"/>
</dbReference>
<protein>
    <recommendedName>
        <fullName evidence="1">Metallo-beta-lactamase domain-containing protein</fullName>
    </recommendedName>
</protein>
<dbReference type="OrthoDB" id="3865988at2"/>
<feature type="domain" description="Metallo-beta-lactamase" evidence="1">
    <location>
        <begin position="26"/>
        <end position="215"/>
    </location>
</feature>
<dbReference type="RefSeq" id="WP_155351361.1">
    <property type="nucleotide sequence ID" value="NZ_BAAAHM010000054.1"/>
</dbReference>
<dbReference type="SUPFAM" id="SSF56281">
    <property type="entry name" value="Metallo-hydrolase/oxidoreductase"/>
    <property type="match status" value="1"/>
</dbReference>
<reference evidence="2 3" key="1">
    <citation type="submission" date="2019-10" db="EMBL/GenBank/DDBJ databases">
        <title>Whole genome shotgun sequence of Acrocarpospora pleiomorpha NBRC 16267.</title>
        <authorList>
            <person name="Ichikawa N."/>
            <person name="Kimura A."/>
            <person name="Kitahashi Y."/>
            <person name="Komaki H."/>
            <person name="Oguchi A."/>
        </authorList>
    </citation>
    <scope>NUCLEOTIDE SEQUENCE [LARGE SCALE GENOMIC DNA]</scope>
    <source>
        <strain evidence="2 3">NBRC 16267</strain>
    </source>
</reference>
<dbReference type="AlphaFoldDB" id="A0A5M3XZY7"/>
<organism evidence="2 3">
    <name type="scientific">Acrocarpospora pleiomorpha</name>
    <dbReference type="NCBI Taxonomy" id="90975"/>
    <lineage>
        <taxon>Bacteria</taxon>
        <taxon>Bacillati</taxon>
        <taxon>Actinomycetota</taxon>
        <taxon>Actinomycetes</taxon>
        <taxon>Streptosporangiales</taxon>
        <taxon>Streptosporangiaceae</taxon>
        <taxon>Acrocarpospora</taxon>
    </lineage>
</organism>
<dbReference type="PANTHER" id="PTHR43717">
    <property type="entry name" value="ANAEROBIC NITRIC OXIDE REDUCTASE FLAVORUBREDOXIN"/>
    <property type="match status" value="1"/>
</dbReference>
<evidence type="ECO:0000313" key="3">
    <source>
        <dbReference type="Proteomes" id="UP000377595"/>
    </source>
</evidence>
<evidence type="ECO:0000259" key="1">
    <source>
        <dbReference type="SMART" id="SM00849"/>
    </source>
</evidence>
<name>A0A5M3XZY7_9ACTN</name>
<accession>A0A5M3XZY7</accession>
<dbReference type="Proteomes" id="UP000377595">
    <property type="component" value="Unassembled WGS sequence"/>
</dbReference>
<dbReference type="InterPro" id="IPR036866">
    <property type="entry name" value="RibonucZ/Hydroxyglut_hydro"/>
</dbReference>
<dbReference type="SMART" id="SM00849">
    <property type="entry name" value="Lactamase_B"/>
    <property type="match status" value="1"/>
</dbReference>
<keyword evidence="3" id="KW-1185">Reference proteome</keyword>
<dbReference type="Pfam" id="PF19583">
    <property type="entry name" value="ODP"/>
    <property type="match status" value="1"/>
</dbReference>
<gene>
    <name evidence="2" type="ORF">Aple_095630</name>
</gene>
<comment type="caution">
    <text evidence="2">The sequence shown here is derived from an EMBL/GenBank/DDBJ whole genome shotgun (WGS) entry which is preliminary data.</text>
</comment>